<dbReference type="Pfam" id="PF02738">
    <property type="entry name" value="MoCoBD_1"/>
    <property type="match status" value="1"/>
</dbReference>
<dbReference type="SMART" id="SM01008">
    <property type="entry name" value="Ald_Xan_dh_C"/>
    <property type="match status" value="1"/>
</dbReference>
<dbReference type="SUPFAM" id="SSF56003">
    <property type="entry name" value="Molybdenum cofactor-binding domain"/>
    <property type="match status" value="1"/>
</dbReference>
<dbReference type="InterPro" id="IPR008274">
    <property type="entry name" value="AldOxase/xan_DH_MoCoBD1"/>
</dbReference>
<dbReference type="Gene3D" id="3.30.365.10">
    <property type="entry name" value="Aldehyde oxidase/xanthine dehydrogenase, molybdopterin binding domain"/>
    <property type="match status" value="4"/>
</dbReference>
<dbReference type="InterPro" id="IPR037165">
    <property type="entry name" value="AldOxase/xan_DH_Mopterin-bd_sf"/>
</dbReference>
<dbReference type="RefSeq" id="WP_394823266.1">
    <property type="nucleotide sequence ID" value="NZ_CP089984.1"/>
</dbReference>
<dbReference type="InterPro" id="IPR046867">
    <property type="entry name" value="AldOxase/xan_DH_MoCoBD2"/>
</dbReference>
<dbReference type="SUPFAM" id="SSF54665">
    <property type="entry name" value="CO dehydrogenase molybdoprotein N-domain-like"/>
    <property type="match status" value="1"/>
</dbReference>
<reference evidence="2 3" key="1">
    <citation type="submission" date="2021-12" db="EMBL/GenBank/DDBJ databases">
        <title>Discovery of the Pendulisporaceae a myxobacterial family with distinct sporulation behavior and unique specialized metabolism.</title>
        <authorList>
            <person name="Garcia R."/>
            <person name="Popoff A."/>
            <person name="Bader C.D."/>
            <person name="Loehr J."/>
            <person name="Walesch S."/>
            <person name="Walt C."/>
            <person name="Boldt J."/>
            <person name="Bunk B."/>
            <person name="Haeckl F.J.F.P.J."/>
            <person name="Gunesch A.P."/>
            <person name="Birkelbach J."/>
            <person name="Nuebel U."/>
            <person name="Pietschmann T."/>
            <person name="Bach T."/>
            <person name="Mueller R."/>
        </authorList>
    </citation>
    <scope>NUCLEOTIDE SEQUENCE [LARGE SCALE GENOMIC DNA]</scope>
    <source>
        <strain evidence="2 3">MSr11954</strain>
    </source>
</reference>
<dbReference type="Pfam" id="PF20256">
    <property type="entry name" value="MoCoBD_2"/>
    <property type="match status" value="1"/>
</dbReference>
<evidence type="ECO:0000259" key="1">
    <source>
        <dbReference type="SMART" id="SM01008"/>
    </source>
</evidence>
<dbReference type="Gene3D" id="3.90.1170.50">
    <property type="entry name" value="Aldehyde oxidase/xanthine dehydrogenase, a/b hammerhead"/>
    <property type="match status" value="1"/>
</dbReference>
<dbReference type="EMBL" id="CP089984">
    <property type="protein sequence ID" value="WXB13652.1"/>
    <property type="molecule type" value="Genomic_DNA"/>
</dbReference>
<sequence length="753" mass="80902">MSNVIGTNVPRTDGASKVTGAALYIDDYAAEGELYGATVRSSVPRGILRGIRKDPAFDWTGITVVTAEDIPGDNVVMLIEDDQPVLASKVIQHVYEPVALIACADPVRLQRAMKAITLDIEPLPPVLTMDEALAKEERIYRDDNVFKSYVIRHHVDDGDEQKNIDAILARCDVVLSGRYEVHHQEQLYIEPQGMIAWWDDAGVHVTGSLQCPYYVHKAMKRAFALEGEKVHVAQSVTGGGFGGKEEYPSVVAVHAALLARAAKRPVRLIYGRKEDIEATTKRHPARLEITTGCDEDGKLVALKFDCVMDGGAYATLTAVVLSRGVLHAAGAYEWKHARVAGRAVATNTPPNGAFRGFGAPQTIWGIERHMDRLAEKLGMDPLDLRKKNLLKIGSSTVTGQIIKESCGVEECIERAVQDSGYYEKRAAYAKDAGDAAAAQRRGIGVSVFMHGAGFTGSGERRLKGKVQIDLERGGKLRIRTASTDIGQGTETVFRQIAASAAGVPLDAIEFETPCTTNVPDSGPTVASRTVMVVGSIVSTAAKQIGDKVRAAGGAIADHAAFAAAGDRLLDSAKEPVTALVQYEPPVANQWDDDAYQGDAYPTYSWGCDIAEVEVDRDTFETKILGFWAAQDVGKAIHPVLCAGQVEGGTLQAIGWALYESVVWKNGHIMNPRMTNYVIPTSKDAPLFKTILVEHPFSGGPNGAKGVGELPMDGGAPAVAAAVEQAIDAHCNHLPLLPENLFTYSKNAGTSNIQ</sequence>
<dbReference type="InterPro" id="IPR036856">
    <property type="entry name" value="Ald_Oxase/Xan_DH_a/b_sf"/>
</dbReference>
<keyword evidence="3" id="KW-1185">Reference proteome</keyword>
<proteinExistence type="predicted"/>
<name>A0ABZ2LSB0_9BACT</name>
<dbReference type="Pfam" id="PF01315">
    <property type="entry name" value="Ald_Xan_dh_C"/>
    <property type="match status" value="1"/>
</dbReference>
<evidence type="ECO:0000313" key="3">
    <source>
        <dbReference type="Proteomes" id="UP001370348"/>
    </source>
</evidence>
<accession>A0ABZ2LSB0</accession>
<evidence type="ECO:0000313" key="2">
    <source>
        <dbReference type="EMBL" id="WXB13652.1"/>
    </source>
</evidence>
<organism evidence="2 3">
    <name type="scientific">Pendulispora albinea</name>
    <dbReference type="NCBI Taxonomy" id="2741071"/>
    <lineage>
        <taxon>Bacteria</taxon>
        <taxon>Pseudomonadati</taxon>
        <taxon>Myxococcota</taxon>
        <taxon>Myxococcia</taxon>
        <taxon>Myxococcales</taxon>
        <taxon>Sorangiineae</taxon>
        <taxon>Pendulisporaceae</taxon>
        <taxon>Pendulispora</taxon>
    </lineage>
</organism>
<feature type="domain" description="Aldehyde oxidase/xanthine dehydrogenase a/b hammerhead" evidence="1">
    <location>
        <begin position="19"/>
        <end position="124"/>
    </location>
</feature>
<gene>
    <name evidence="2" type="ORF">LZC94_38185</name>
</gene>
<dbReference type="InterPro" id="IPR016208">
    <property type="entry name" value="Ald_Oxase/xanthine_DH-like"/>
</dbReference>
<dbReference type="PANTHER" id="PTHR11908:SF157">
    <property type="entry name" value="XANTHINE DEHYDROGENASE SUBUNIT D-RELATED"/>
    <property type="match status" value="1"/>
</dbReference>
<dbReference type="PANTHER" id="PTHR11908">
    <property type="entry name" value="XANTHINE DEHYDROGENASE"/>
    <property type="match status" value="1"/>
</dbReference>
<protein>
    <submittedName>
        <fullName evidence="2">Xanthine dehydrogenase family protein molybdopterin-binding subunit</fullName>
    </submittedName>
</protein>
<dbReference type="Proteomes" id="UP001370348">
    <property type="component" value="Chromosome"/>
</dbReference>
<dbReference type="InterPro" id="IPR000674">
    <property type="entry name" value="Ald_Oxase/Xan_DH_a/b"/>
</dbReference>